<dbReference type="EMBL" id="FSRM01000002">
    <property type="protein sequence ID" value="SIO50012.1"/>
    <property type="molecule type" value="Genomic_DNA"/>
</dbReference>
<feature type="domain" description="NmrA-like" evidence="1">
    <location>
        <begin position="4"/>
        <end position="235"/>
    </location>
</feature>
<dbReference type="Gene3D" id="3.40.50.720">
    <property type="entry name" value="NAD(P)-binding Rossmann-like Domain"/>
    <property type="match status" value="1"/>
</dbReference>
<dbReference type="InterPro" id="IPR008030">
    <property type="entry name" value="NmrA-like"/>
</dbReference>
<name>A0A1N6K090_9BURK</name>
<dbReference type="RefSeq" id="WP_074267580.1">
    <property type="nucleotide sequence ID" value="NZ_FSRM01000002.1"/>
</dbReference>
<dbReference type="InterPro" id="IPR051604">
    <property type="entry name" value="Ergot_Alk_Oxidoreductase"/>
</dbReference>
<organism evidence="2 3">
    <name type="scientific">Paraburkholderia phenazinium</name>
    <dbReference type="NCBI Taxonomy" id="60549"/>
    <lineage>
        <taxon>Bacteria</taxon>
        <taxon>Pseudomonadati</taxon>
        <taxon>Pseudomonadota</taxon>
        <taxon>Betaproteobacteria</taxon>
        <taxon>Burkholderiales</taxon>
        <taxon>Burkholderiaceae</taxon>
        <taxon>Paraburkholderia</taxon>
    </lineage>
</organism>
<dbReference type="Gene3D" id="3.90.25.10">
    <property type="entry name" value="UDP-galactose 4-epimerase, domain 1"/>
    <property type="match status" value="1"/>
</dbReference>
<evidence type="ECO:0000313" key="2">
    <source>
        <dbReference type="EMBL" id="SIO50012.1"/>
    </source>
</evidence>
<proteinExistence type="predicted"/>
<sequence length="288" mass="31882">MFSVIGVTGQVGGVAARLLLANGYDVRAVVRNPDHTPTLREQGYEVSVANLRDTQALALAFQGAEGVFVMLPLNFDPSSDFSEAREIASSLHDAIVTAQPRKVVCLSTIGAQVSQPSLLTQVRYLEEALGNLQMPVAFVRAAWFMENALCDVEPACESGEIPTFFQPLGQTIPMVATADIGRVVSETLTEEWDGIRIIELEGDRRISPNDIARTFDRLLGREVRPKLVPRDAWEAVFRTQGMKNPGPRMQMLDGFNEGWLKFEGRRTETRIGRVPLDVVLRELIRNAC</sequence>
<evidence type="ECO:0000313" key="3">
    <source>
        <dbReference type="Proteomes" id="UP000184693"/>
    </source>
</evidence>
<dbReference type="PANTHER" id="PTHR43162:SF1">
    <property type="entry name" value="PRESTALK A DIFFERENTIATION PROTEIN A"/>
    <property type="match status" value="1"/>
</dbReference>
<dbReference type="Pfam" id="PF05368">
    <property type="entry name" value="NmrA"/>
    <property type="match status" value="1"/>
</dbReference>
<dbReference type="OrthoDB" id="9777801at2"/>
<accession>A0A1N6K090</accession>
<dbReference type="PANTHER" id="PTHR43162">
    <property type="match status" value="1"/>
</dbReference>
<dbReference type="Proteomes" id="UP000184693">
    <property type="component" value="Unassembled WGS sequence"/>
</dbReference>
<dbReference type="SUPFAM" id="SSF51735">
    <property type="entry name" value="NAD(P)-binding Rossmann-fold domains"/>
    <property type="match status" value="1"/>
</dbReference>
<reference evidence="2 3" key="1">
    <citation type="submission" date="2016-11" db="EMBL/GenBank/DDBJ databases">
        <authorList>
            <person name="Jaros S."/>
            <person name="Januszkiewicz K."/>
            <person name="Wedrychowicz H."/>
        </authorList>
    </citation>
    <scope>NUCLEOTIDE SEQUENCE [LARGE SCALE GENOMIC DNA]</scope>
    <source>
        <strain evidence="2 3">GAS86</strain>
    </source>
</reference>
<evidence type="ECO:0000259" key="1">
    <source>
        <dbReference type="Pfam" id="PF05368"/>
    </source>
</evidence>
<dbReference type="InterPro" id="IPR036291">
    <property type="entry name" value="NAD(P)-bd_dom_sf"/>
</dbReference>
<protein>
    <submittedName>
        <fullName evidence="2">Uncharacterized conserved protein YbjT, contains NAD(P)-binding and DUF2867 domains</fullName>
    </submittedName>
</protein>
<dbReference type="AlphaFoldDB" id="A0A1N6K090"/>
<gene>
    <name evidence="2" type="ORF">SAMN05444168_5636</name>
</gene>